<gene>
    <name evidence="3" type="ORF">EXY23_12085</name>
</gene>
<evidence type="ECO:0000313" key="3">
    <source>
        <dbReference type="EMBL" id="TCZ61279.1"/>
    </source>
</evidence>
<evidence type="ECO:0000259" key="2">
    <source>
        <dbReference type="Pfam" id="PF13304"/>
    </source>
</evidence>
<evidence type="ECO:0000256" key="1">
    <source>
        <dbReference type="SAM" id="MobiDB-lite"/>
    </source>
</evidence>
<feature type="domain" description="ATPase AAA-type core" evidence="2">
    <location>
        <begin position="172"/>
        <end position="465"/>
    </location>
</feature>
<dbReference type="GO" id="GO:0005524">
    <property type="term" value="F:ATP binding"/>
    <property type="evidence" value="ECO:0007669"/>
    <property type="project" value="InterPro"/>
</dbReference>
<dbReference type="PANTHER" id="PTHR32182:SF22">
    <property type="entry name" value="ATP-DEPENDENT ENDONUCLEASE, OLD FAMILY-RELATED"/>
    <property type="match status" value="1"/>
</dbReference>
<dbReference type="GO" id="GO:0006302">
    <property type="term" value="P:double-strand break repair"/>
    <property type="evidence" value="ECO:0007669"/>
    <property type="project" value="TreeGrafter"/>
</dbReference>
<proteinExistence type="predicted"/>
<comment type="caution">
    <text evidence="3">The sequence shown here is derived from an EMBL/GenBank/DDBJ whole genome shotgun (WGS) entry which is preliminary data.</text>
</comment>
<keyword evidence="4" id="KW-1185">Reference proteome</keyword>
<dbReference type="OrthoDB" id="7596665at2"/>
<dbReference type="Pfam" id="PF13304">
    <property type="entry name" value="AAA_21"/>
    <property type="match status" value="1"/>
</dbReference>
<dbReference type="GO" id="GO:0000731">
    <property type="term" value="P:DNA synthesis involved in DNA repair"/>
    <property type="evidence" value="ECO:0007669"/>
    <property type="project" value="TreeGrafter"/>
</dbReference>
<evidence type="ECO:0000313" key="4">
    <source>
        <dbReference type="Proteomes" id="UP000295023"/>
    </source>
</evidence>
<accession>A0A4V2WL57</accession>
<organism evidence="3 4">
    <name type="scientific">Roseicella aquatilis</name>
    <dbReference type="NCBI Taxonomy" id="2527868"/>
    <lineage>
        <taxon>Bacteria</taxon>
        <taxon>Pseudomonadati</taxon>
        <taxon>Pseudomonadota</taxon>
        <taxon>Alphaproteobacteria</taxon>
        <taxon>Acetobacterales</taxon>
        <taxon>Roseomonadaceae</taxon>
        <taxon>Roseicella</taxon>
    </lineage>
</organism>
<dbReference type="InterPro" id="IPR027417">
    <property type="entry name" value="P-loop_NTPase"/>
</dbReference>
<dbReference type="AlphaFoldDB" id="A0A4V2WL57"/>
<dbReference type="SUPFAM" id="SSF52540">
    <property type="entry name" value="P-loop containing nucleoside triphosphate hydrolases"/>
    <property type="match status" value="1"/>
</dbReference>
<dbReference type="EMBL" id="SKBM01000010">
    <property type="protein sequence ID" value="TCZ61279.1"/>
    <property type="molecule type" value="Genomic_DNA"/>
</dbReference>
<dbReference type="Gene3D" id="3.40.50.300">
    <property type="entry name" value="P-loop containing nucleotide triphosphate hydrolases"/>
    <property type="match status" value="1"/>
</dbReference>
<dbReference type="InterPro" id="IPR003959">
    <property type="entry name" value="ATPase_AAA_core"/>
</dbReference>
<dbReference type="Proteomes" id="UP000295023">
    <property type="component" value="Unassembled WGS sequence"/>
</dbReference>
<reference evidence="3 4" key="1">
    <citation type="submission" date="2019-03" db="EMBL/GenBank/DDBJ databases">
        <title>Paracraurococcus aquatilis NE82 genome sequence.</title>
        <authorList>
            <person name="Zhao Y."/>
            <person name="Du Z."/>
        </authorList>
    </citation>
    <scope>NUCLEOTIDE SEQUENCE [LARGE SCALE GENOMIC DNA]</scope>
    <source>
        <strain evidence="3 4">NE82</strain>
    </source>
</reference>
<dbReference type="GO" id="GO:0016887">
    <property type="term" value="F:ATP hydrolysis activity"/>
    <property type="evidence" value="ECO:0007669"/>
    <property type="project" value="InterPro"/>
</dbReference>
<sequence length="531" mass="58515">MVLGALHARSRTRGVPPACRAAPCREPCRPAAGAGHHGGIRPAARRGRGLCRAAARGRRDGGLHPLARPEPRLLLLGRPGGPLHRGHGGSRGLAAGGLRGAAAGLGDRAPLKKYFLLKKIKFPYQCARCTQITWSERSRRKLPSSPPLRFTRVKLVNWRNFRDAEVRFSARAFVVGPNASGKSNLLDALRFLRDLAKPVGGGLAAAVEERGGFTAIRCLEARRPSHVEFDVDVGTDDDPALWNYQLRLQRYRGDRMATVESEVVRHGGSVVSEHVRPKETLDTLAFSQTKLEQVAQNGTFRELQQFFGSIRYLHVVPQIVRDARRHVIAPDDPHGGDLLRRIKEMPAKARAPRLRRVAQALKVAVPQFLDLTLEDDAEGRPHLYASYDQWRRTAARQSEEMFSDGTLRLIGFLWSITEKGGPLLLEEPELSLHDAVVQLLPAMIRRAQRFSGRQVIATTHSYAILAAPGVALEDVHRVDVTPNGSVIETASANDRVVEQVTEGGWTIADAVLPLTKPRNVQDLATLDVVTR</sequence>
<dbReference type="PANTHER" id="PTHR32182">
    <property type="entry name" value="DNA REPLICATION AND REPAIR PROTEIN RECF"/>
    <property type="match status" value="1"/>
</dbReference>
<protein>
    <submittedName>
        <fullName evidence="3">Chromosome segregation protein SMC</fullName>
    </submittedName>
</protein>
<name>A0A4V2WL57_9PROT</name>
<feature type="region of interest" description="Disordered" evidence="1">
    <location>
        <begin position="1"/>
        <end position="20"/>
    </location>
</feature>